<dbReference type="Pfam" id="PF22022">
    <property type="entry name" value="Phage_int_M"/>
    <property type="match status" value="1"/>
</dbReference>
<keyword evidence="8" id="KW-1185">Reference proteome</keyword>
<proteinExistence type="inferred from homology"/>
<accession>A0A1I7N181</accession>
<sequence>MGAVLFYAIPNELWDEVWGNGFDSHMSSELKKSPSDRRRTNGLSAVFVRQKKAPGRYGDGNGLYLVVDRSGASRWVLRVMYEGRRRDVGLGGASTVTLAEARDKAHEIRKLAKLGQDPVAARRTIRDGVPKFENCARTVHKARKAAWRNGKHQAQWLKTLELYAFPTIGQMAINRIGTAEVLKLLLPIWSAKPETARRVLQRVSTIIDYGTAAGMRSGENPCRLAILGLPKHTDETEHFAALPYVEVPAFIAKLRNSNAAEITKLAFEFLVLNASRSGEVRLAPKSEIDFAKALWTIPGARMKGGREHIVPLTPRALDIARAARALYPDRPLLFPSPTNPEKPLSTWRLRSFCAASRSMRPHTAFALVFAIGAARKRAFRARLPKWRSLTPSSRKSKLLIGVECFWESVVG</sequence>
<dbReference type="InterPro" id="IPR050808">
    <property type="entry name" value="Phage_Integrase"/>
</dbReference>
<dbReference type="Gene3D" id="3.30.160.390">
    <property type="entry name" value="Integrase, DNA-binding domain"/>
    <property type="match status" value="1"/>
</dbReference>
<name>A0A1I7N181_9HYPH</name>
<keyword evidence="2" id="KW-0229">DNA integration</keyword>
<evidence type="ECO:0000313" key="8">
    <source>
        <dbReference type="Proteomes" id="UP000199423"/>
    </source>
</evidence>
<dbReference type="Proteomes" id="UP000199423">
    <property type="component" value="Unassembled WGS sequence"/>
</dbReference>
<gene>
    <name evidence="7" type="ORF">SAMN04488557_0997</name>
</gene>
<evidence type="ECO:0000259" key="5">
    <source>
        <dbReference type="Pfam" id="PF13356"/>
    </source>
</evidence>
<dbReference type="GO" id="GO:0015074">
    <property type="term" value="P:DNA integration"/>
    <property type="evidence" value="ECO:0007669"/>
    <property type="project" value="UniProtKB-KW"/>
</dbReference>
<evidence type="ECO:0000256" key="3">
    <source>
        <dbReference type="ARBA" id="ARBA00023125"/>
    </source>
</evidence>
<reference evidence="8" key="1">
    <citation type="submission" date="2016-10" db="EMBL/GenBank/DDBJ databases">
        <authorList>
            <person name="Varghese N."/>
            <person name="Submissions S."/>
        </authorList>
    </citation>
    <scope>NUCLEOTIDE SEQUENCE [LARGE SCALE GENOMIC DNA]</scope>
    <source>
        <strain evidence="8">DSM 1565</strain>
    </source>
</reference>
<dbReference type="EMBL" id="FPCH01000001">
    <property type="protein sequence ID" value="SFV28410.1"/>
    <property type="molecule type" value="Genomic_DNA"/>
</dbReference>
<dbReference type="InterPro" id="IPR013762">
    <property type="entry name" value="Integrase-like_cat_sf"/>
</dbReference>
<feature type="domain" description="Integrase DNA-binding" evidence="5">
    <location>
        <begin position="43"/>
        <end position="123"/>
    </location>
</feature>
<dbReference type="PANTHER" id="PTHR30629:SF2">
    <property type="entry name" value="PROPHAGE INTEGRASE INTS-RELATED"/>
    <property type="match status" value="1"/>
</dbReference>
<keyword evidence="3" id="KW-0238">DNA-binding</keyword>
<dbReference type="Gene3D" id="1.10.150.130">
    <property type="match status" value="1"/>
</dbReference>
<dbReference type="Gene3D" id="1.10.443.10">
    <property type="entry name" value="Intergrase catalytic core"/>
    <property type="match status" value="1"/>
</dbReference>
<dbReference type="InterPro" id="IPR053876">
    <property type="entry name" value="Phage_int_M"/>
</dbReference>
<comment type="similarity">
    <text evidence="1">Belongs to the 'phage' integrase family.</text>
</comment>
<dbReference type="GO" id="GO:0003677">
    <property type="term" value="F:DNA binding"/>
    <property type="evidence" value="ECO:0007669"/>
    <property type="project" value="UniProtKB-KW"/>
</dbReference>
<dbReference type="InterPro" id="IPR025166">
    <property type="entry name" value="Integrase_DNA_bind_dom"/>
</dbReference>
<evidence type="ECO:0000256" key="1">
    <source>
        <dbReference type="ARBA" id="ARBA00008857"/>
    </source>
</evidence>
<evidence type="ECO:0000259" key="6">
    <source>
        <dbReference type="Pfam" id="PF22022"/>
    </source>
</evidence>
<feature type="domain" description="Phage integrase central" evidence="6">
    <location>
        <begin position="132"/>
        <end position="224"/>
    </location>
</feature>
<dbReference type="SUPFAM" id="SSF56349">
    <property type="entry name" value="DNA breaking-rejoining enzymes"/>
    <property type="match status" value="1"/>
</dbReference>
<evidence type="ECO:0000256" key="2">
    <source>
        <dbReference type="ARBA" id="ARBA00022908"/>
    </source>
</evidence>
<organism evidence="7 8">
    <name type="scientific">Hyphomicrobium facile</name>
    <dbReference type="NCBI Taxonomy" id="51670"/>
    <lineage>
        <taxon>Bacteria</taxon>
        <taxon>Pseudomonadati</taxon>
        <taxon>Pseudomonadota</taxon>
        <taxon>Alphaproteobacteria</taxon>
        <taxon>Hyphomicrobiales</taxon>
        <taxon>Hyphomicrobiaceae</taxon>
        <taxon>Hyphomicrobium</taxon>
    </lineage>
</organism>
<dbReference type="AlphaFoldDB" id="A0A1I7N181"/>
<evidence type="ECO:0000256" key="4">
    <source>
        <dbReference type="ARBA" id="ARBA00023172"/>
    </source>
</evidence>
<dbReference type="GO" id="GO:0006310">
    <property type="term" value="P:DNA recombination"/>
    <property type="evidence" value="ECO:0007669"/>
    <property type="project" value="UniProtKB-KW"/>
</dbReference>
<evidence type="ECO:0000313" key="7">
    <source>
        <dbReference type="EMBL" id="SFV28410.1"/>
    </source>
</evidence>
<dbReference type="InterPro" id="IPR010998">
    <property type="entry name" value="Integrase_recombinase_N"/>
</dbReference>
<dbReference type="PANTHER" id="PTHR30629">
    <property type="entry name" value="PROPHAGE INTEGRASE"/>
    <property type="match status" value="1"/>
</dbReference>
<protein>
    <submittedName>
        <fullName evidence="7">Integrase</fullName>
    </submittedName>
</protein>
<dbReference type="InterPro" id="IPR011010">
    <property type="entry name" value="DNA_brk_join_enz"/>
</dbReference>
<dbReference type="InterPro" id="IPR038488">
    <property type="entry name" value="Integrase_DNA-bd_sf"/>
</dbReference>
<keyword evidence="4" id="KW-0233">DNA recombination</keyword>
<dbReference type="Pfam" id="PF13356">
    <property type="entry name" value="Arm-DNA-bind_3"/>
    <property type="match status" value="1"/>
</dbReference>